<reference evidence="9" key="1">
    <citation type="submission" date="2012-12" db="EMBL/GenBank/DDBJ databases">
        <authorList>
            <person name="Hellsten U."/>
            <person name="Grimwood J."/>
            <person name="Chapman J.A."/>
            <person name="Shapiro H."/>
            <person name="Aerts A."/>
            <person name="Otillar R.P."/>
            <person name="Terry A.Y."/>
            <person name="Boore J.L."/>
            <person name="Simakov O."/>
            <person name="Marletaz F."/>
            <person name="Cho S.-J."/>
            <person name="Edsinger-Gonzales E."/>
            <person name="Havlak P."/>
            <person name="Kuo D.-H."/>
            <person name="Larsson T."/>
            <person name="Lv J."/>
            <person name="Arendt D."/>
            <person name="Savage R."/>
            <person name="Osoegawa K."/>
            <person name="de Jong P."/>
            <person name="Lindberg D.R."/>
            <person name="Seaver E.C."/>
            <person name="Weisblat D.A."/>
            <person name="Putnam N.H."/>
            <person name="Grigoriev I.V."/>
            <person name="Rokhsar D.S."/>
        </authorList>
    </citation>
    <scope>NUCLEOTIDE SEQUENCE</scope>
    <source>
        <strain evidence="9">I ESC-2004</strain>
    </source>
</reference>
<evidence type="ECO:0000313" key="8">
    <source>
        <dbReference type="EnsemblMetazoa" id="CapteP89223"/>
    </source>
</evidence>
<dbReference type="GO" id="GO:0008528">
    <property type="term" value="F:G protein-coupled peptide receptor activity"/>
    <property type="evidence" value="ECO:0007669"/>
    <property type="project" value="InterPro"/>
</dbReference>
<dbReference type="InterPro" id="IPR052954">
    <property type="entry name" value="GPCR-Ligand_Int"/>
</dbReference>
<feature type="transmembrane region" description="Helical" evidence="5">
    <location>
        <begin position="118"/>
        <end position="139"/>
    </location>
</feature>
<dbReference type="PANTHER" id="PTHR46641:SF25">
    <property type="entry name" value="CNMAMIDE RECEPTOR-RELATED"/>
    <property type="match status" value="1"/>
</dbReference>
<keyword evidence="3 5" id="KW-1133">Transmembrane helix</keyword>
<keyword evidence="4 5" id="KW-0472">Membrane</keyword>
<dbReference type="SUPFAM" id="SSF81321">
    <property type="entry name" value="Family A G protein-coupled receptor-like"/>
    <property type="match status" value="1"/>
</dbReference>
<evidence type="ECO:0000313" key="9">
    <source>
        <dbReference type="Proteomes" id="UP000014760"/>
    </source>
</evidence>
<feature type="transmembrane region" description="Helical" evidence="5">
    <location>
        <begin position="6"/>
        <end position="22"/>
    </location>
</feature>
<feature type="non-terminal residue" evidence="7">
    <location>
        <position position="140"/>
    </location>
</feature>
<feature type="domain" description="G-protein coupled receptors family 1 profile" evidence="6">
    <location>
        <begin position="14"/>
        <end position="140"/>
    </location>
</feature>
<comment type="subcellular location">
    <subcellularLocation>
        <location evidence="1">Membrane</location>
    </subcellularLocation>
</comment>
<dbReference type="PROSITE" id="PS50262">
    <property type="entry name" value="G_PROTEIN_RECEP_F1_2"/>
    <property type="match status" value="1"/>
</dbReference>
<dbReference type="OrthoDB" id="9990906at2759"/>
<dbReference type="STRING" id="283909.R7UFH9"/>
<accession>R7UFH9</accession>
<dbReference type="EnsemblMetazoa" id="CapteT89223">
    <property type="protein sequence ID" value="CapteP89223"/>
    <property type="gene ID" value="CapteG89223"/>
</dbReference>
<evidence type="ECO:0000259" key="6">
    <source>
        <dbReference type="PROSITE" id="PS50262"/>
    </source>
</evidence>
<dbReference type="InterPro" id="IPR017452">
    <property type="entry name" value="GPCR_Rhodpsn_7TM"/>
</dbReference>
<proteinExistence type="predicted"/>
<feature type="transmembrane region" description="Helical" evidence="5">
    <location>
        <begin position="84"/>
        <end position="106"/>
    </location>
</feature>
<dbReference type="InterPro" id="IPR019427">
    <property type="entry name" value="7TM_GPCR_serpentine_rcpt_Srw"/>
</dbReference>
<evidence type="ECO:0000313" key="7">
    <source>
        <dbReference type="EMBL" id="ELU04970.1"/>
    </source>
</evidence>
<name>R7UFH9_CAPTE</name>
<reference evidence="7 9" key="2">
    <citation type="journal article" date="2013" name="Nature">
        <title>Insights into bilaterian evolution from three spiralian genomes.</title>
        <authorList>
            <person name="Simakov O."/>
            <person name="Marletaz F."/>
            <person name="Cho S.J."/>
            <person name="Edsinger-Gonzales E."/>
            <person name="Havlak P."/>
            <person name="Hellsten U."/>
            <person name="Kuo D.H."/>
            <person name="Larsson T."/>
            <person name="Lv J."/>
            <person name="Arendt D."/>
            <person name="Savage R."/>
            <person name="Osoegawa K."/>
            <person name="de Jong P."/>
            <person name="Grimwood J."/>
            <person name="Chapman J.A."/>
            <person name="Shapiro H."/>
            <person name="Aerts A."/>
            <person name="Otillar R.P."/>
            <person name="Terry A.Y."/>
            <person name="Boore J.L."/>
            <person name="Grigoriev I.V."/>
            <person name="Lindberg D.R."/>
            <person name="Seaver E.C."/>
            <person name="Weisblat D.A."/>
            <person name="Putnam N.H."/>
            <person name="Rokhsar D.S."/>
        </authorList>
    </citation>
    <scope>NUCLEOTIDE SEQUENCE</scope>
    <source>
        <strain evidence="7 9">I ESC-2004</strain>
    </source>
</reference>
<evidence type="ECO:0000256" key="5">
    <source>
        <dbReference type="SAM" id="Phobius"/>
    </source>
</evidence>
<keyword evidence="2 5" id="KW-0812">Transmembrane</keyword>
<dbReference type="EMBL" id="AMQN01008003">
    <property type="status" value="NOT_ANNOTATED_CDS"/>
    <property type="molecule type" value="Genomic_DNA"/>
</dbReference>
<evidence type="ECO:0000256" key="1">
    <source>
        <dbReference type="ARBA" id="ARBA00004370"/>
    </source>
</evidence>
<gene>
    <name evidence="7" type="ORF">CAPTEDRAFT_89223</name>
</gene>
<dbReference type="Gene3D" id="1.20.1070.10">
    <property type="entry name" value="Rhodopsin 7-helix transmembrane proteins"/>
    <property type="match status" value="1"/>
</dbReference>
<evidence type="ECO:0000256" key="2">
    <source>
        <dbReference type="ARBA" id="ARBA00022692"/>
    </source>
</evidence>
<organism evidence="7">
    <name type="scientific">Capitella teleta</name>
    <name type="common">Polychaete worm</name>
    <dbReference type="NCBI Taxonomy" id="283909"/>
    <lineage>
        <taxon>Eukaryota</taxon>
        <taxon>Metazoa</taxon>
        <taxon>Spiralia</taxon>
        <taxon>Lophotrochozoa</taxon>
        <taxon>Annelida</taxon>
        <taxon>Polychaeta</taxon>
        <taxon>Sedentaria</taxon>
        <taxon>Scolecida</taxon>
        <taxon>Capitellidae</taxon>
        <taxon>Capitella</taxon>
    </lineage>
</organism>
<evidence type="ECO:0000256" key="4">
    <source>
        <dbReference type="ARBA" id="ARBA00023136"/>
    </source>
</evidence>
<dbReference type="Pfam" id="PF10324">
    <property type="entry name" value="7TM_GPCR_Srw"/>
    <property type="match status" value="1"/>
</dbReference>
<dbReference type="GO" id="GO:0016020">
    <property type="term" value="C:membrane"/>
    <property type="evidence" value="ECO:0007669"/>
    <property type="project" value="UniProtKB-SubCell"/>
</dbReference>
<dbReference type="HOGENOM" id="CLU_135412_0_0_1"/>
<dbReference type="PANTHER" id="PTHR46641">
    <property type="entry name" value="FMRFAMIDE RECEPTOR-RELATED"/>
    <property type="match status" value="1"/>
</dbReference>
<keyword evidence="9" id="KW-1185">Reference proteome</keyword>
<sequence length="140" mass="16229">MYYKYIIATFGAIGNTLSFVVLQKKTFRQSSVGFVLSTLLVLDTLMLALWCAYNGMRFERYHYPGENIQYKSDFMCKLQSMSTFLPLMSAWSLVLLTAERLAVVFYPMKSREICTRRNVSFAWLAIALVVFFLCLPNVWV</sequence>
<protein>
    <recommendedName>
        <fullName evidence="6">G-protein coupled receptors family 1 profile domain-containing protein</fullName>
    </recommendedName>
</protein>
<dbReference type="Proteomes" id="UP000014760">
    <property type="component" value="Unassembled WGS sequence"/>
</dbReference>
<reference evidence="8" key="3">
    <citation type="submission" date="2015-06" db="UniProtKB">
        <authorList>
            <consortium name="EnsemblMetazoa"/>
        </authorList>
    </citation>
    <scope>IDENTIFICATION</scope>
</reference>
<evidence type="ECO:0000256" key="3">
    <source>
        <dbReference type="ARBA" id="ARBA00022989"/>
    </source>
</evidence>
<dbReference type="EMBL" id="KB301925">
    <property type="protein sequence ID" value="ELU04970.1"/>
    <property type="molecule type" value="Genomic_DNA"/>
</dbReference>
<dbReference type="AlphaFoldDB" id="R7UFH9"/>
<feature type="transmembrane region" description="Helical" evidence="5">
    <location>
        <begin position="34"/>
        <end position="56"/>
    </location>
</feature>